<accession>A0A221KFX1</accession>
<gene>
    <name evidence="2" type="ORF">VITFI_CDS2071</name>
</gene>
<dbReference type="Pfam" id="PF10592">
    <property type="entry name" value="AIPR"/>
    <property type="match status" value="1"/>
</dbReference>
<dbReference type="Proteomes" id="UP000199729">
    <property type="component" value="Chromosome"/>
</dbReference>
<keyword evidence="3" id="KW-1185">Reference proteome</keyword>
<dbReference type="AlphaFoldDB" id="A0A221KFX1"/>
<dbReference type="OrthoDB" id="9806213at2"/>
<feature type="domain" description="Abortive phage infection protein C-terminal" evidence="1">
    <location>
        <begin position="307"/>
        <end position="441"/>
    </location>
</feature>
<reference evidence="2 3" key="1">
    <citation type="submission" date="2017-07" db="EMBL/GenBank/DDBJ databases">
        <title>Complete Genome Sequence of the cosmetic ferment Vitreoscilla filiformis (ATCC15551).</title>
        <authorList>
            <person name="Contreras S."/>
            <person name="Sagory-Zalkind P."/>
            <person name="Blanquart H."/>
            <person name="Iltis A."/>
            <person name="Morand S.C."/>
        </authorList>
    </citation>
    <scope>NUCLEOTIDE SEQUENCE [LARGE SCALE GENOMIC DNA]</scope>
    <source>
        <strain evidence="2 3">ATCC 15551</strain>
    </source>
</reference>
<organism evidence="2 3">
    <name type="scientific">Vitreoscilla filiformis</name>
    <dbReference type="NCBI Taxonomy" id="63"/>
    <lineage>
        <taxon>Bacteria</taxon>
        <taxon>Pseudomonadati</taxon>
        <taxon>Pseudomonadota</taxon>
        <taxon>Betaproteobacteria</taxon>
        <taxon>Neisseriales</taxon>
        <taxon>Neisseriaceae</taxon>
        <taxon>Vitreoscilla</taxon>
    </lineage>
</organism>
<dbReference type="RefSeq" id="WP_089416878.1">
    <property type="nucleotide sequence ID" value="NZ_CP022423.1"/>
</dbReference>
<dbReference type="EMBL" id="CP022423">
    <property type="protein sequence ID" value="ASM77849.1"/>
    <property type="molecule type" value="Genomic_DNA"/>
</dbReference>
<sequence>MGGELNLLGDARGGGEVAGGREPLGMSGQSHWSSLYHSVQEYHTLKLRLPFQWSFANQHATGNMSTLKVNQIRGKIRAMFEPYLDVKDIGANDAEREQKILSRCLAAFAVYLRSGCSEKEASESVWDGVDDNGIDAAFFDESAKCVVFVQSKWINKGSGEPEAKDLNTFVKGVRDSIEQDPTNFHKRLQGRFSDIAFRIGTPGVSVELVVISTGASSLARHGNAVLDDFISELNGDDLDAIASKSIIGLAEVYSGLANDLSQSSVEIDATILDWSHVPSPHPAYFGLIDGLSLKFWWKTHGKSLVSSNIRHSLGSTEVNNEIKNSAAMAPQKFWYFNNGITLVANDVSKAPAGAASKSAGVFSFRGASIVNGAQTVSSLARVENDEQLGRVRVPIRVILLKDAPEGFGSEVTRTNNLQNRVEPRDFVAQDLEQKRIRQEMAIEGIDYQFVRSGDVVATATACELVEVTTALACATGESGHAVQIKTGIGRFFADLKKPPTKRCLIQRLAGQKHLMPRFCFGRLSAGSKKRNQAFLKRVARVGVFLFMGIEFLRPLFLRGLVLRSYHSQLRTFM</sequence>
<proteinExistence type="predicted"/>
<evidence type="ECO:0000313" key="3">
    <source>
        <dbReference type="Proteomes" id="UP000199729"/>
    </source>
</evidence>
<dbReference type="KEGG" id="vff:VITFI_CDS2071"/>
<name>A0A221KFX1_VITFI</name>
<evidence type="ECO:0000259" key="1">
    <source>
        <dbReference type="Pfam" id="PF10592"/>
    </source>
</evidence>
<protein>
    <recommendedName>
        <fullName evidence="1">Abortive phage infection protein C-terminal domain-containing protein</fullName>
    </recommendedName>
</protein>
<evidence type="ECO:0000313" key="2">
    <source>
        <dbReference type="EMBL" id="ASM77849.1"/>
    </source>
</evidence>
<dbReference type="InterPro" id="IPR018891">
    <property type="entry name" value="AIPR_C"/>
</dbReference>